<dbReference type="AlphaFoldDB" id="A0A3D8SN06"/>
<organism evidence="2 3">
    <name type="scientific">Coleophoma crateriformis</name>
    <dbReference type="NCBI Taxonomy" id="565419"/>
    <lineage>
        <taxon>Eukaryota</taxon>
        <taxon>Fungi</taxon>
        <taxon>Dikarya</taxon>
        <taxon>Ascomycota</taxon>
        <taxon>Pezizomycotina</taxon>
        <taxon>Leotiomycetes</taxon>
        <taxon>Helotiales</taxon>
        <taxon>Dermateaceae</taxon>
        <taxon>Coleophoma</taxon>
    </lineage>
</organism>
<protein>
    <recommendedName>
        <fullName evidence="4">MARVEL domain-containing protein</fullName>
    </recommendedName>
</protein>
<evidence type="ECO:0000313" key="2">
    <source>
        <dbReference type="EMBL" id="RDW87564.1"/>
    </source>
</evidence>
<dbReference type="Proteomes" id="UP000256328">
    <property type="component" value="Unassembled WGS sequence"/>
</dbReference>
<comment type="caution">
    <text evidence="2">The sequence shown here is derived from an EMBL/GenBank/DDBJ whole genome shotgun (WGS) entry which is preliminary data.</text>
</comment>
<keyword evidence="1" id="KW-1133">Transmembrane helix</keyword>
<feature type="transmembrane region" description="Helical" evidence="1">
    <location>
        <begin position="148"/>
        <end position="171"/>
    </location>
</feature>
<keyword evidence="1" id="KW-0812">Transmembrane</keyword>
<accession>A0A3D8SN06</accession>
<gene>
    <name evidence="2" type="ORF">BP5796_03258</name>
</gene>
<sequence>MQAPAYGALGATFTIVRAMQASSLIAIIGMTANFIAEMVSAEASPPKVLIGTLSVTCISVLYCAITYILYFDSLLPFLISSIADSLLLIAVIVVAVTVGKPLSYLECASLPSTGTTSSFLASVGANITKINYWVWAGASKTTCFEMKAIWGLSIALCILFAFSAVTSICLWRRQRLFVAQKLEGF</sequence>
<reference evidence="2 3" key="1">
    <citation type="journal article" date="2018" name="IMA Fungus">
        <title>IMA Genome-F 9: Draft genome sequence of Annulohypoxylon stygium, Aspergillus mulundensis, Berkeleyomyces basicola (syn. Thielaviopsis basicola), Ceratocystis smalleyi, two Cercospora beticola strains, Coleophoma cylindrospora, Fusarium fracticaudum, Phialophora cf. hyalina, and Morchella septimelata.</title>
        <authorList>
            <person name="Wingfield B.D."/>
            <person name="Bills G.F."/>
            <person name="Dong Y."/>
            <person name="Huang W."/>
            <person name="Nel W.J."/>
            <person name="Swalarsk-Parry B.S."/>
            <person name="Vaghefi N."/>
            <person name="Wilken P.M."/>
            <person name="An Z."/>
            <person name="de Beer Z.W."/>
            <person name="De Vos L."/>
            <person name="Chen L."/>
            <person name="Duong T.A."/>
            <person name="Gao Y."/>
            <person name="Hammerbacher A."/>
            <person name="Kikkert J.R."/>
            <person name="Li Y."/>
            <person name="Li H."/>
            <person name="Li K."/>
            <person name="Li Q."/>
            <person name="Liu X."/>
            <person name="Ma X."/>
            <person name="Naidoo K."/>
            <person name="Pethybridge S.J."/>
            <person name="Sun J."/>
            <person name="Steenkamp E.T."/>
            <person name="van der Nest M.A."/>
            <person name="van Wyk S."/>
            <person name="Wingfield M.J."/>
            <person name="Xiong C."/>
            <person name="Yue Q."/>
            <person name="Zhang X."/>
        </authorList>
    </citation>
    <scope>NUCLEOTIDE SEQUENCE [LARGE SCALE GENOMIC DNA]</scope>
    <source>
        <strain evidence="2 3">BP5796</strain>
    </source>
</reference>
<dbReference type="OrthoDB" id="5366688at2759"/>
<keyword evidence="1" id="KW-0472">Membrane</keyword>
<dbReference type="EMBL" id="PDLN01000004">
    <property type="protein sequence ID" value="RDW87564.1"/>
    <property type="molecule type" value="Genomic_DNA"/>
</dbReference>
<feature type="transmembrane region" description="Helical" evidence="1">
    <location>
        <begin position="15"/>
        <end position="36"/>
    </location>
</feature>
<name>A0A3D8SN06_9HELO</name>
<proteinExistence type="predicted"/>
<feature type="transmembrane region" description="Helical" evidence="1">
    <location>
        <begin position="48"/>
        <end position="71"/>
    </location>
</feature>
<feature type="transmembrane region" description="Helical" evidence="1">
    <location>
        <begin position="77"/>
        <end position="98"/>
    </location>
</feature>
<keyword evidence="3" id="KW-1185">Reference proteome</keyword>
<evidence type="ECO:0000313" key="3">
    <source>
        <dbReference type="Proteomes" id="UP000256328"/>
    </source>
</evidence>
<evidence type="ECO:0000256" key="1">
    <source>
        <dbReference type="SAM" id="Phobius"/>
    </source>
</evidence>
<evidence type="ECO:0008006" key="4">
    <source>
        <dbReference type="Google" id="ProtNLM"/>
    </source>
</evidence>